<dbReference type="InterPro" id="IPR003439">
    <property type="entry name" value="ABC_transporter-like_ATP-bd"/>
</dbReference>
<dbReference type="SUPFAM" id="SSF52540">
    <property type="entry name" value="P-loop containing nucleoside triphosphate hydrolases"/>
    <property type="match status" value="1"/>
</dbReference>
<evidence type="ECO:0000259" key="4">
    <source>
        <dbReference type="PROSITE" id="PS50893"/>
    </source>
</evidence>
<dbReference type="InterPro" id="IPR051782">
    <property type="entry name" value="ABC_Transporter_VariousFunc"/>
</dbReference>
<keyword evidence="2" id="KW-0547">Nucleotide-binding</keyword>
<dbReference type="PROSITE" id="PS50893">
    <property type="entry name" value="ABC_TRANSPORTER_2"/>
    <property type="match status" value="1"/>
</dbReference>
<dbReference type="SMART" id="SM00382">
    <property type="entry name" value="AAA"/>
    <property type="match status" value="1"/>
</dbReference>
<keyword evidence="1" id="KW-0813">Transport</keyword>
<dbReference type="EMBL" id="MPKA01000037">
    <property type="protein sequence ID" value="OLU47814.1"/>
    <property type="molecule type" value="Genomic_DNA"/>
</dbReference>
<dbReference type="GO" id="GO:0005524">
    <property type="term" value="F:ATP binding"/>
    <property type="evidence" value="ECO:0007669"/>
    <property type="project" value="UniProtKB-KW"/>
</dbReference>
<protein>
    <submittedName>
        <fullName evidence="5">ABC transporter ATP-binding protein</fullName>
    </submittedName>
</protein>
<dbReference type="Gene3D" id="3.40.50.300">
    <property type="entry name" value="P-loop containing nucleotide triphosphate hydrolases"/>
    <property type="match status" value="1"/>
</dbReference>
<sequence>MLKINNAKKRYPAFELDCSMEVHPGEIVGLIGKNGAGKSTTFSLTLGLDRLDGGEIELFGKPIQELDDQIKQKLGVVLSDSTFNGNLTIQSIQNILKAMYTKFQPRFFEEKVKAFELPRKQAIRTFSTGMKAKLNILIALSHQAEFLILDEPTSGLDAIAREEILDMLRSYMEEDPDRSILISSHISSDLETLCDQVFLIDQGKMIFHSDMDTILSKYGILKVSPSQFETMDKSYLVKVKDETFGKVCLVNEKQYYLENEPELVVENANLDTLFTMYVQGESK</sequence>
<comment type="caution">
    <text evidence="5">The sequence shown here is derived from an EMBL/GenBank/DDBJ whole genome shotgun (WGS) entry which is preliminary data.</text>
</comment>
<proteinExistence type="predicted"/>
<dbReference type="CDD" id="cd03230">
    <property type="entry name" value="ABC_DR_subfamily_A"/>
    <property type="match status" value="1"/>
</dbReference>
<dbReference type="Pfam" id="PF00005">
    <property type="entry name" value="ABC_tran"/>
    <property type="match status" value="1"/>
</dbReference>
<evidence type="ECO:0000313" key="6">
    <source>
        <dbReference type="Proteomes" id="UP000186705"/>
    </source>
</evidence>
<name>A0A1U7NQA4_9FIRM</name>
<evidence type="ECO:0000256" key="3">
    <source>
        <dbReference type="ARBA" id="ARBA00022840"/>
    </source>
</evidence>
<evidence type="ECO:0000256" key="1">
    <source>
        <dbReference type="ARBA" id="ARBA00022448"/>
    </source>
</evidence>
<gene>
    <name evidence="5" type="ORF">BO225_01235</name>
</gene>
<dbReference type="PANTHER" id="PTHR42939">
    <property type="entry name" value="ABC TRANSPORTER ATP-BINDING PROTEIN ALBC-RELATED"/>
    <property type="match status" value="1"/>
</dbReference>
<evidence type="ECO:0000256" key="2">
    <source>
        <dbReference type="ARBA" id="ARBA00022741"/>
    </source>
</evidence>
<organism evidence="5 6">
    <name type="scientific">Dubosiella newyorkensis</name>
    <dbReference type="NCBI Taxonomy" id="1862672"/>
    <lineage>
        <taxon>Bacteria</taxon>
        <taxon>Bacillati</taxon>
        <taxon>Bacillota</taxon>
        <taxon>Erysipelotrichia</taxon>
        <taxon>Erysipelotrichales</taxon>
        <taxon>Erysipelotrichaceae</taxon>
        <taxon>Dubosiella</taxon>
    </lineage>
</organism>
<dbReference type="GO" id="GO:0016887">
    <property type="term" value="F:ATP hydrolysis activity"/>
    <property type="evidence" value="ECO:0007669"/>
    <property type="project" value="InterPro"/>
</dbReference>
<keyword evidence="3 5" id="KW-0067">ATP-binding</keyword>
<dbReference type="PANTHER" id="PTHR42939:SF3">
    <property type="entry name" value="ABC TRANSPORTER ATP-BINDING COMPONENT"/>
    <property type="match status" value="1"/>
</dbReference>
<accession>A0A1U7NQA4</accession>
<dbReference type="InterPro" id="IPR003593">
    <property type="entry name" value="AAA+_ATPase"/>
</dbReference>
<reference evidence="5 6" key="1">
    <citation type="submission" date="2016-11" db="EMBL/GenBank/DDBJ databases">
        <title>Description of two novel members of the family Erysipelotrichaceae: Ileibacterium lipovorans gen. nov., sp. nov. and Dubosiella newyorkensis, gen. nov., sp. nov.</title>
        <authorList>
            <person name="Cox L.M."/>
            <person name="Sohn J."/>
            <person name="Tyrrell K.L."/>
            <person name="Citron D.M."/>
            <person name="Lawson P.A."/>
            <person name="Patel N.B."/>
            <person name="Iizumi T."/>
            <person name="Perez-Perez G.I."/>
            <person name="Goldstein E.J."/>
            <person name="Blaser M.J."/>
        </authorList>
    </citation>
    <scope>NUCLEOTIDE SEQUENCE [LARGE SCALE GENOMIC DNA]</scope>
    <source>
        <strain evidence="5 6">NYU-BL-A4</strain>
    </source>
</reference>
<dbReference type="AlphaFoldDB" id="A0A1U7NQA4"/>
<dbReference type="InterPro" id="IPR027417">
    <property type="entry name" value="P-loop_NTPase"/>
</dbReference>
<dbReference type="Proteomes" id="UP000186705">
    <property type="component" value="Unassembled WGS sequence"/>
</dbReference>
<evidence type="ECO:0000313" key="5">
    <source>
        <dbReference type="EMBL" id="OLU47814.1"/>
    </source>
</evidence>
<keyword evidence="6" id="KW-1185">Reference proteome</keyword>
<dbReference type="OrthoDB" id="9804819at2"/>
<feature type="domain" description="ABC transporter" evidence="4">
    <location>
        <begin position="2"/>
        <end position="227"/>
    </location>
</feature>
<dbReference type="STRING" id="1862672.BO225_01235"/>